<dbReference type="InterPro" id="IPR019734">
    <property type="entry name" value="TPR_rpt"/>
</dbReference>
<feature type="repeat" description="TPR" evidence="1">
    <location>
        <begin position="163"/>
        <end position="196"/>
    </location>
</feature>
<feature type="compositionally biased region" description="Pro residues" evidence="2">
    <location>
        <begin position="32"/>
        <end position="44"/>
    </location>
</feature>
<keyword evidence="3" id="KW-0732">Signal</keyword>
<dbReference type="RefSeq" id="WP_244640328.1">
    <property type="nucleotide sequence ID" value="NZ_BMJJ01000009.1"/>
</dbReference>
<dbReference type="SMART" id="SM00028">
    <property type="entry name" value="TPR"/>
    <property type="match status" value="2"/>
</dbReference>
<keyword evidence="1" id="KW-0802">TPR repeat</keyword>
<dbReference type="SUPFAM" id="SSF48452">
    <property type="entry name" value="TPR-like"/>
    <property type="match status" value="1"/>
</dbReference>
<feature type="signal peptide" evidence="3">
    <location>
        <begin position="1"/>
        <end position="18"/>
    </location>
</feature>
<dbReference type="InterPro" id="IPR011990">
    <property type="entry name" value="TPR-like_helical_dom_sf"/>
</dbReference>
<accession>A0A916Y3X0</accession>
<evidence type="ECO:0008006" key="6">
    <source>
        <dbReference type="Google" id="ProtNLM"/>
    </source>
</evidence>
<dbReference type="Proteomes" id="UP000613160">
    <property type="component" value="Unassembled WGS sequence"/>
</dbReference>
<reference evidence="4" key="2">
    <citation type="submission" date="2020-09" db="EMBL/GenBank/DDBJ databases">
        <authorList>
            <person name="Sun Q."/>
            <person name="Zhou Y."/>
        </authorList>
    </citation>
    <scope>NUCLEOTIDE SEQUENCE</scope>
    <source>
        <strain evidence="4">CGMCC 1.15493</strain>
    </source>
</reference>
<evidence type="ECO:0000313" key="5">
    <source>
        <dbReference type="Proteomes" id="UP000613160"/>
    </source>
</evidence>
<evidence type="ECO:0000313" key="4">
    <source>
        <dbReference type="EMBL" id="GGD30306.1"/>
    </source>
</evidence>
<keyword evidence="5" id="KW-1185">Reference proteome</keyword>
<evidence type="ECO:0000256" key="1">
    <source>
        <dbReference type="PROSITE-ProRule" id="PRU00339"/>
    </source>
</evidence>
<organism evidence="4 5">
    <name type="scientific">Aureimonas glaciei</name>
    <dbReference type="NCBI Taxonomy" id="1776957"/>
    <lineage>
        <taxon>Bacteria</taxon>
        <taxon>Pseudomonadati</taxon>
        <taxon>Pseudomonadota</taxon>
        <taxon>Alphaproteobacteria</taxon>
        <taxon>Hyphomicrobiales</taxon>
        <taxon>Aurantimonadaceae</taxon>
        <taxon>Aureimonas</taxon>
    </lineage>
</organism>
<feature type="chain" id="PRO_5037041712" description="Tetratricopeptide repeat protein" evidence="3">
    <location>
        <begin position="19"/>
        <end position="249"/>
    </location>
</feature>
<name>A0A916Y3X0_9HYPH</name>
<evidence type="ECO:0000256" key="2">
    <source>
        <dbReference type="SAM" id="MobiDB-lite"/>
    </source>
</evidence>
<feature type="compositionally biased region" description="Low complexity" evidence="2">
    <location>
        <begin position="45"/>
        <end position="59"/>
    </location>
</feature>
<reference evidence="4" key="1">
    <citation type="journal article" date="2014" name="Int. J. Syst. Evol. Microbiol.">
        <title>Complete genome sequence of Corynebacterium casei LMG S-19264T (=DSM 44701T), isolated from a smear-ripened cheese.</title>
        <authorList>
            <consortium name="US DOE Joint Genome Institute (JGI-PGF)"/>
            <person name="Walter F."/>
            <person name="Albersmeier A."/>
            <person name="Kalinowski J."/>
            <person name="Ruckert C."/>
        </authorList>
    </citation>
    <scope>NUCLEOTIDE SEQUENCE</scope>
    <source>
        <strain evidence="4">CGMCC 1.15493</strain>
    </source>
</reference>
<proteinExistence type="predicted"/>
<dbReference type="AlphaFoldDB" id="A0A916Y3X0"/>
<feature type="repeat" description="TPR" evidence="1">
    <location>
        <begin position="197"/>
        <end position="230"/>
    </location>
</feature>
<sequence length="249" mass="26352">MRAFLCVPLLFLTFVAAADDDLDPMITGEPPSAAPSPELPPQASPPASAVPPAEAAPAAPVAPPAPGASSAAAAPSESARPLTDRDTTSKADRLDALFAELKRAPSTEAAEQTVDKIQAEWAESGSATVDLMLLWASQAISGQRNAAAFDFLDQAILLKPDFAEAWNRRATLNYVADDYGKSLADIERTLQLEPRHFGALMGLGAILEATDRKTQAMEAYLRVLEISPTLKAAQDAVGRLSEEMTGQRI</sequence>
<dbReference type="PROSITE" id="PS50005">
    <property type="entry name" value="TPR"/>
    <property type="match status" value="2"/>
</dbReference>
<comment type="caution">
    <text evidence="4">The sequence shown here is derived from an EMBL/GenBank/DDBJ whole genome shotgun (WGS) entry which is preliminary data.</text>
</comment>
<evidence type="ECO:0000256" key="3">
    <source>
        <dbReference type="SAM" id="SignalP"/>
    </source>
</evidence>
<dbReference type="Gene3D" id="1.25.40.10">
    <property type="entry name" value="Tetratricopeptide repeat domain"/>
    <property type="match status" value="1"/>
</dbReference>
<feature type="compositionally biased region" description="Low complexity" evidence="2">
    <location>
        <begin position="67"/>
        <end position="79"/>
    </location>
</feature>
<protein>
    <recommendedName>
        <fullName evidence="6">Tetratricopeptide repeat protein</fullName>
    </recommendedName>
</protein>
<dbReference type="EMBL" id="BMJJ01000009">
    <property type="protein sequence ID" value="GGD30306.1"/>
    <property type="molecule type" value="Genomic_DNA"/>
</dbReference>
<feature type="region of interest" description="Disordered" evidence="2">
    <location>
        <begin position="25"/>
        <end position="89"/>
    </location>
</feature>
<gene>
    <name evidence="4" type="ORF">GCM10011335_36720</name>
</gene>